<evidence type="ECO:0000256" key="2">
    <source>
        <dbReference type="ARBA" id="ARBA00022490"/>
    </source>
</evidence>
<dbReference type="PROSITE" id="PS00211">
    <property type="entry name" value="ABC_TRANSPORTER_1"/>
    <property type="match status" value="2"/>
</dbReference>
<dbReference type="InterPro" id="IPR003439">
    <property type="entry name" value="ABC_transporter-like_ATP-bd"/>
</dbReference>
<evidence type="ECO:0000256" key="14">
    <source>
        <dbReference type="ARBA" id="ARBA00038000"/>
    </source>
</evidence>
<keyword evidence="5" id="KW-0547">Nucleotide-binding</keyword>
<evidence type="ECO:0000256" key="6">
    <source>
        <dbReference type="ARBA" id="ARBA00022763"/>
    </source>
</evidence>
<name>A0ABW8PMU7_9FLAO</name>
<keyword evidence="2" id="KW-0963">Cytoplasm</keyword>
<reference evidence="18 19" key="1">
    <citation type="submission" date="2024-02" db="EMBL/GenBank/DDBJ databases">
        <title>Comparative Genomic Analysis of Flavobacterium Species Causing Columnaris Disease of Freshwater Fish in Thailand: Insights into Virulence and Resistance Mechanisms.</title>
        <authorList>
            <person name="Nguyen D."/>
            <person name="Chokmangmeepisarn P."/>
            <person name="Khianchaikhan K."/>
            <person name="Morishita M."/>
            <person name="Bunnoy A."/>
            <person name="Rodkhum C."/>
        </authorList>
    </citation>
    <scope>NUCLEOTIDE SEQUENCE [LARGE SCALE GENOMIC DNA]</scope>
    <source>
        <strain evidence="18 19">KCRT2007</strain>
    </source>
</reference>
<dbReference type="InterPro" id="IPR017871">
    <property type="entry name" value="ABC_transporter-like_CS"/>
</dbReference>
<comment type="caution">
    <text evidence="18">The sequence shown here is derived from an EMBL/GenBank/DDBJ whole genome shotgun (WGS) entry which is preliminary data.</text>
</comment>
<dbReference type="Pfam" id="PF00005">
    <property type="entry name" value="ABC_tran"/>
    <property type="match status" value="1"/>
</dbReference>
<evidence type="ECO:0000259" key="17">
    <source>
        <dbReference type="PROSITE" id="PS50893"/>
    </source>
</evidence>
<evidence type="ECO:0000256" key="15">
    <source>
        <dbReference type="ARBA" id="ARBA00039316"/>
    </source>
</evidence>
<keyword evidence="13" id="KW-0234">DNA repair</keyword>
<dbReference type="RefSeq" id="WP_405322593.1">
    <property type="nucleotide sequence ID" value="NZ_JAZGZR010000007.1"/>
</dbReference>
<evidence type="ECO:0000256" key="13">
    <source>
        <dbReference type="ARBA" id="ARBA00023204"/>
    </source>
</evidence>
<comment type="similarity">
    <text evidence="14">Belongs to the ABC transporter superfamily. UvrA family.</text>
</comment>
<gene>
    <name evidence="18" type="primary">uvrA</name>
    <name evidence="18" type="ORF">V3Q77_04225</name>
</gene>
<dbReference type="Proteomes" id="UP001621813">
    <property type="component" value="Unassembled WGS sequence"/>
</dbReference>
<dbReference type="InterPro" id="IPR027417">
    <property type="entry name" value="P-loop_NTPase"/>
</dbReference>
<evidence type="ECO:0000256" key="11">
    <source>
        <dbReference type="ARBA" id="ARBA00022881"/>
    </source>
</evidence>
<keyword evidence="6" id="KW-0227">DNA damage</keyword>
<evidence type="ECO:0000313" key="18">
    <source>
        <dbReference type="EMBL" id="MFK7049088.1"/>
    </source>
</evidence>
<dbReference type="Gene3D" id="3.30.190.20">
    <property type="match status" value="1"/>
</dbReference>
<evidence type="ECO:0000313" key="19">
    <source>
        <dbReference type="Proteomes" id="UP001621813"/>
    </source>
</evidence>
<keyword evidence="11" id="KW-0267">Excision nuclease</keyword>
<dbReference type="GO" id="GO:0016787">
    <property type="term" value="F:hydrolase activity"/>
    <property type="evidence" value="ECO:0007669"/>
    <property type="project" value="UniProtKB-KW"/>
</dbReference>
<dbReference type="PROSITE" id="PS50893">
    <property type="entry name" value="ABC_TRANSPORTER_2"/>
    <property type="match status" value="1"/>
</dbReference>
<evidence type="ECO:0000256" key="4">
    <source>
        <dbReference type="ARBA" id="ARBA00022737"/>
    </source>
</evidence>
<keyword evidence="12" id="KW-0238">DNA-binding</keyword>
<dbReference type="Gene3D" id="3.40.50.300">
    <property type="entry name" value="P-loop containing nucleotide triphosphate hydrolases"/>
    <property type="match status" value="3"/>
</dbReference>
<dbReference type="EMBL" id="JAZGZR010000007">
    <property type="protein sequence ID" value="MFK7049088.1"/>
    <property type="molecule type" value="Genomic_DNA"/>
</dbReference>
<dbReference type="NCBIfam" id="TIGR00630">
    <property type="entry name" value="uvra"/>
    <property type="match status" value="1"/>
</dbReference>
<evidence type="ECO:0000256" key="12">
    <source>
        <dbReference type="ARBA" id="ARBA00023125"/>
    </source>
</evidence>
<dbReference type="Gene3D" id="1.10.8.280">
    <property type="entry name" value="ABC transporter ATPase domain-like"/>
    <property type="match status" value="1"/>
</dbReference>
<evidence type="ECO:0000256" key="16">
    <source>
        <dbReference type="ARBA" id="ARBA00042156"/>
    </source>
</evidence>
<dbReference type="Pfam" id="PF17760">
    <property type="entry name" value="UvrA_inter"/>
    <property type="match status" value="1"/>
</dbReference>
<dbReference type="PANTHER" id="PTHR43152">
    <property type="entry name" value="UVRABC SYSTEM PROTEIN A"/>
    <property type="match status" value="1"/>
</dbReference>
<keyword evidence="9" id="KW-0862">Zinc</keyword>
<accession>A0ABW8PMU7</accession>
<evidence type="ECO:0000256" key="1">
    <source>
        <dbReference type="ARBA" id="ARBA00004496"/>
    </source>
</evidence>
<keyword evidence="4" id="KW-0677">Repeat</keyword>
<dbReference type="InterPro" id="IPR041102">
    <property type="entry name" value="UvrA_inter"/>
</dbReference>
<keyword evidence="3" id="KW-0479">Metal-binding</keyword>
<dbReference type="InterPro" id="IPR041552">
    <property type="entry name" value="UvrA_DNA-bd"/>
</dbReference>
<dbReference type="Gene3D" id="1.20.1580.10">
    <property type="entry name" value="ABC transporter ATPase like domain"/>
    <property type="match status" value="3"/>
</dbReference>
<keyword evidence="7" id="KW-0228">DNA excision</keyword>
<dbReference type="PANTHER" id="PTHR43152:SF3">
    <property type="entry name" value="UVRABC SYSTEM PROTEIN A"/>
    <property type="match status" value="1"/>
</dbReference>
<dbReference type="SUPFAM" id="SSF52540">
    <property type="entry name" value="P-loop containing nucleoside triphosphate hydrolases"/>
    <property type="match status" value="2"/>
</dbReference>
<evidence type="ECO:0000256" key="10">
    <source>
        <dbReference type="ARBA" id="ARBA00022840"/>
    </source>
</evidence>
<comment type="subcellular location">
    <subcellularLocation>
        <location evidence="1">Cytoplasm</location>
    </subcellularLocation>
</comment>
<evidence type="ECO:0000256" key="8">
    <source>
        <dbReference type="ARBA" id="ARBA00022771"/>
    </source>
</evidence>
<evidence type="ECO:0000256" key="9">
    <source>
        <dbReference type="ARBA" id="ARBA00022833"/>
    </source>
</evidence>
<proteinExistence type="inferred from homology"/>
<feature type="domain" description="ABC transporter" evidence="17">
    <location>
        <begin position="599"/>
        <end position="932"/>
    </location>
</feature>
<dbReference type="InterPro" id="IPR004602">
    <property type="entry name" value="UvrA"/>
</dbReference>
<keyword evidence="8" id="KW-0863">Zinc-finger</keyword>
<keyword evidence="18" id="KW-0378">Hydrolase</keyword>
<dbReference type="NCBIfam" id="NF001503">
    <property type="entry name" value="PRK00349.1"/>
    <property type="match status" value="1"/>
</dbReference>
<keyword evidence="19" id="KW-1185">Reference proteome</keyword>
<evidence type="ECO:0000256" key="5">
    <source>
        <dbReference type="ARBA" id="ARBA00022741"/>
    </source>
</evidence>
<protein>
    <recommendedName>
        <fullName evidence="15">UvrABC system protein A</fullName>
    </recommendedName>
    <alternativeName>
        <fullName evidence="16">Excinuclease ABC subunit A</fullName>
    </alternativeName>
</protein>
<keyword evidence="10" id="KW-0067">ATP-binding</keyword>
<evidence type="ECO:0000256" key="7">
    <source>
        <dbReference type="ARBA" id="ARBA00022769"/>
    </source>
</evidence>
<organism evidence="18 19">
    <name type="scientific">Flavobacterium davisii</name>
    <dbReference type="NCBI Taxonomy" id="2906077"/>
    <lineage>
        <taxon>Bacteria</taxon>
        <taxon>Pseudomonadati</taxon>
        <taxon>Bacteroidota</taxon>
        <taxon>Flavobacteriia</taxon>
        <taxon>Flavobacteriales</taxon>
        <taxon>Flavobacteriaceae</taxon>
        <taxon>Flavobacterium</taxon>
    </lineage>
</organism>
<sequence length="935" mass="105160">MIQDIQTLDPKKNILIKGAQIHNLKNLDVAIPRNKLVVITGLSGSGKSSLAFDTLYAEGQRRYVESLSSYARQFLGRLDKPKVDYIKGIAPAVAIEQKVNTTNARSTVGTSTEIYDYLKLLFARIGKTYSPISGLEVKKHTVTDVIEHIQKLDEGSRYLLLSPIHLEEGRSLENKLKVLLQQGFSRILINNETIRLDEFIESEEANAKKHYADSEISLIIDRLVIRHEEDFYNRLADAVQTAFYEGKGFCHLQEFNTNEKVTFSANFELDGLSFLEPNIHLFSFNNPYGACPVCEGYGNIIGIDLDLVIPNTALSVYENCIAPWKGESMSWYRDQLVNNSHKFDFPIHKPYFQLEESQKQLIWEGNQYFEGLHSFFKELEEKNYKIQNRVLLSRYRGKTKCSSCKGKRLRPEASYIKINHKTLPELVDLPIRKLIPFFKELNLSEYDAKIAKRLLIEINSRLAFLENVGLDYLTLNRNSATLSGGESQRINLATSLGSSLVGSMYILDEPSIGLHPKDTEKLTKVLESLRDLDNTVIVVEHDEDIMKSADMIIDIGPEAGTYGGNLVAQGTYKEILKSNSLTSQYLNGKLTIDIPQKRRKFKNHIEIIGARENNLQNLDITIPLDVLTIITGVSGSGKSTLVKKILYPALQKQLEGVSEKAGQFTEISGSYSHIKHVEYVDQNPIGRSSRSNPVTYIKAYDDIRDLFAKEKISKLRGYQPKHFSFNVDGGRCESCKGEGTINVEMVFMADVSLPCETCNGKRFKKEILEIQFEGKNIDDILNLTIDDALDFFKAKNQNKIIQKLQPLQDVGLGYVQLGQSSSTLSGGEAQRIKLASFLVKGATKDKALFIFDEPTTGLHFHDIKKLLKSFDALIEKGHSIVVIEHNLDMIKCADYILDLGPEGGENGGQLLAFGTPEEVANNKKSITGHYLKSKL</sequence>
<evidence type="ECO:0000256" key="3">
    <source>
        <dbReference type="ARBA" id="ARBA00022723"/>
    </source>
</evidence>
<dbReference type="Pfam" id="PF17755">
    <property type="entry name" value="UvrA_DNA-bind"/>
    <property type="match status" value="1"/>
</dbReference>